<evidence type="ECO:0000259" key="2">
    <source>
        <dbReference type="Pfam" id="PF13529"/>
    </source>
</evidence>
<gene>
    <name evidence="3" type="ORF">HNR67_002194</name>
</gene>
<keyword evidence="4" id="KW-1185">Reference proteome</keyword>
<evidence type="ECO:0000313" key="4">
    <source>
        <dbReference type="Proteomes" id="UP000533598"/>
    </source>
</evidence>
<dbReference type="RefSeq" id="WP_185001942.1">
    <property type="nucleotide sequence ID" value="NZ_BAAAUI010000065.1"/>
</dbReference>
<accession>A0A7W7C7U2</accession>
<dbReference type="SUPFAM" id="SSF54001">
    <property type="entry name" value="Cysteine proteinases"/>
    <property type="match status" value="1"/>
</dbReference>
<evidence type="ECO:0000313" key="3">
    <source>
        <dbReference type="EMBL" id="MBB4676076.1"/>
    </source>
</evidence>
<evidence type="ECO:0000256" key="1">
    <source>
        <dbReference type="SAM" id="SignalP"/>
    </source>
</evidence>
<dbReference type="Proteomes" id="UP000533598">
    <property type="component" value="Unassembled WGS sequence"/>
</dbReference>
<sequence>MTRRLITMVLVSAVALLMGSAGLATATEAPAPEKAAAIASHDLGVQAQSRVLNYSWQRQQTGYWCGPGSTWIALSTRVSPPSQQTLANYMGTHTGGTDHIGLVRNALNRFANTQWFAAKNMYDPPTQAQRDLLKRDVLLNLDNGYPMVANVISGWRPPGYPGGTIYHYVAIVGYGDYGNTVLIADPAGEGAGGGGWSNVPRAYWISTHNLGTWIGGKGYAA</sequence>
<organism evidence="3 4">
    <name type="scientific">Crossiella cryophila</name>
    <dbReference type="NCBI Taxonomy" id="43355"/>
    <lineage>
        <taxon>Bacteria</taxon>
        <taxon>Bacillati</taxon>
        <taxon>Actinomycetota</taxon>
        <taxon>Actinomycetes</taxon>
        <taxon>Pseudonocardiales</taxon>
        <taxon>Pseudonocardiaceae</taxon>
        <taxon>Crossiella</taxon>
    </lineage>
</organism>
<dbReference type="Gene3D" id="3.90.70.10">
    <property type="entry name" value="Cysteine proteinases"/>
    <property type="match status" value="1"/>
</dbReference>
<reference evidence="3 4" key="1">
    <citation type="submission" date="2020-08" db="EMBL/GenBank/DDBJ databases">
        <title>Sequencing the genomes of 1000 actinobacteria strains.</title>
        <authorList>
            <person name="Klenk H.-P."/>
        </authorList>
    </citation>
    <scope>NUCLEOTIDE SEQUENCE [LARGE SCALE GENOMIC DNA]</scope>
    <source>
        <strain evidence="3 4">DSM 44230</strain>
    </source>
</reference>
<feature type="signal peptide" evidence="1">
    <location>
        <begin position="1"/>
        <end position="26"/>
    </location>
</feature>
<dbReference type="Pfam" id="PF13529">
    <property type="entry name" value="Peptidase_C39_2"/>
    <property type="match status" value="1"/>
</dbReference>
<name>A0A7W7C7U2_9PSEU</name>
<dbReference type="InterPro" id="IPR039564">
    <property type="entry name" value="Peptidase_C39-like"/>
</dbReference>
<dbReference type="AlphaFoldDB" id="A0A7W7C7U2"/>
<dbReference type="InterPro" id="IPR038765">
    <property type="entry name" value="Papain-like_cys_pep_sf"/>
</dbReference>
<comment type="caution">
    <text evidence="3">The sequence shown here is derived from an EMBL/GenBank/DDBJ whole genome shotgun (WGS) entry which is preliminary data.</text>
</comment>
<proteinExistence type="predicted"/>
<keyword evidence="1" id="KW-0732">Signal</keyword>
<dbReference type="EMBL" id="JACHMH010000001">
    <property type="protein sequence ID" value="MBB4676076.1"/>
    <property type="molecule type" value="Genomic_DNA"/>
</dbReference>
<protein>
    <recommendedName>
        <fullName evidence="2">Peptidase C39-like domain-containing protein</fullName>
    </recommendedName>
</protein>
<feature type="domain" description="Peptidase C39-like" evidence="2">
    <location>
        <begin position="53"/>
        <end position="187"/>
    </location>
</feature>
<feature type="chain" id="PRO_5038753516" description="Peptidase C39-like domain-containing protein" evidence="1">
    <location>
        <begin position="27"/>
        <end position="221"/>
    </location>
</feature>